<gene>
    <name evidence="2" type="ORF">COOX1_2419</name>
</gene>
<dbReference type="PROSITE" id="PS00571">
    <property type="entry name" value="AMIDASES"/>
    <property type="match status" value="1"/>
</dbReference>
<dbReference type="InterPro" id="IPR023631">
    <property type="entry name" value="Amidase_dom"/>
</dbReference>
<keyword evidence="2" id="KW-0808">Transferase</keyword>
<dbReference type="InterPro" id="IPR036928">
    <property type="entry name" value="AS_sf"/>
</dbReference>
<evidence type="ECO:0000259" key="1">
    <source>
        <dbReference type="Pfam" id="PF01425"/>
    </source>
</evidence>
<dbReference type="GO" id="GO:0016740">
    <property type="term" value="F:transferase activity"/>
    <property type="evidence" value="ECO:0007669"/>
    <property type="project" value="UniProtKB-KW"/>
</dbReference>
<dbReference type="PANTHER" id="PTHR11895">
    <property type="entry name" value="TRANSAMIDASE"/>
    <property type="match status" value="1"/>
</dbReference>
<dbReference type="PANTHER" id="PTHR11895:SF176">
    <property type="entry name" value="AMIDASE AMID-RELATED"/>
    <property type="match status" value="1"/>
</dbReference>
<reference evidence="2" key="1">
    <citation type="submission" date="2020-04" db="EMBL/GenBank/DDBJ databases">
        <authorList>
            <person name="Hogendoorn C."/>
        </authorList>
    </citation>
    <scope>NUCLEOTIDE SEQUENCE [LARGE SCALE GENOMIC DNA]</scope>
    <source>
        <strain evidence="2">COOX1</strain>
    </source>
</reference>
<evidence type="ECO:0000313" key="2">
    <source>
        <dbReference type="EMBL" id="CAB3394449.1"/>
    </source>
</evidence>
<protein>
    <submittedName>
        <fullName evidence="2">Glutamyl-tRNA amidotransferase</fullName>
    </submittedName>
</protein>
<organism evidence="2">
    <name type="scientific">Kyrpidia spormannii</name>
    <dbReference type="NCBI Taxonomy" id="2055160"/>
    <lineage>
        <taxon>Bacteria</taxon>
        <taxon>Bacillati</taxon>
        <taxon>Bacillota</taxon>
        <taxon>Bacilli</taxon>
        <taxon>Bacillales</taxon>
        <taxon>Alicyclobacillaceae</taxon>
        <taxon>Kyrpidia</taxon>
    </lineage>
</organism>
<dbReference type="InterPro" id="IPR020556">
    <property type="entry name" value="Amidase_CS"/>
</dbReference>
<dbReference type="InterPro" id="IPR000120">
    <property type="entry name" value="Amidase"/>
</dbReference>
<accession>A0A6F9EC56</accession>
<feature type="domain" description="Amidase" evidence="1">
    <location>
        <begin position="25"/>
        <end position="445"/>
    </location>
</feature>
<dbReference type="AlphaFoldDB" id="A0A6F9EC56"/>
<name>A0A6F9EC56_9BACL</name>
<dbReference type="Pfam" id="PF01425">
    <property type="entry name" value="Amidase"/>
    <property type="match status" value="1"/>
</dbReference>
<dbReference type="EMBL" id="LR792683">
    <property type="protein sequence ID" value="CAB3394449.1"/>
    <property type="molecule type" value="Genomic_DNA"/>
</dbReference>
<proteinExistence type="predicted"/>
<dbReference type="Proteomes" id="UP000502196">
    <property type="component" value="Chromosome"/>
</dbReference>
<dbReference type="Gene3D" id="3.90.1300.10">
    <property type="entry name" value="Amidase signature (AS) domain"/>
    <property type="match status" value="1"/>
</dbReference>
<sequence>MRELLFASMTEVGEKLRRLEISVPELVQAVLQRAVALNGTLRAFITLRQEEALREAQNLQDELMKGIVRGPLHGIPISVKDVLQTAGTHTTAGSRLLKDWVPDQDAEVVRRLREAGAVIFGKNNLHEFAMGATSENKVFGDVRNPWDLSRIPGGSSGGSGVAVATGIGFGSIGTDTAGSIRLPAALCGVVGFKPTYGRLSLRGCVPFSWSMDHVGPLARSVEDAALLYRAMAGHDPADPTSATTSGSTGETKDFDGLSGLRIGICREYFFEGLAEVIESRLTVLLGRLEEWGAHLIEINIPGIQEALEAQKIIAQAEGYAYHRPLIDRNPDMYGDDVRFRLEFGRHISAAQYLEAQTVRRRFIGRTLEAMKDCEILLTPGNVNPPFKIGSVSPEQAIHNMFYLARTPLINLLGFPAVVIPFDKIDGGLPVGVQLVAKPFEEDRLLAVAAFMEKSLSWFPRLVANHVYEKGLGF</sequence>
<dbReference type="SUPFAM" id="SSF75304">
    <property type="entry name" value="Amidase signature (AS) enzymes"/>
    <property type="match status" value="1"/>
</dbReference>